<dbReference type="EMBL" id="UFSB01000001">
    <property type="protein sequence ID" value="SUU38919.1"/>
    <property type="molecule type" value="Genomic_DNA"/>
</dbReference>
<dbReference type="AlphaFoldDB" id="A0A263HCA1"/>
<dbReference type="Proteomes" id="UP000215738">
    <property type="component" value="Unassembled WGS sequence"/>
</dbReference>
<sequence>MNLLLAGVVIFIVLILLLLWLPMASSIKPQHNYRQQQNIALYQQQMAQQPSRELATELSQRLLQDEKYLENQPHFSFAQDKSAVSFGTKVALASVLIGIPLIWYVALSRYSDVLLGKQAYWEQKQKAVMANLSGDNQEYIEKIQQQLRQDPNDAKLWLLLGRAYMQANEWDSALISFSNAEKLEGSKANILGLAASALYYQAGERITPKVSQLIDVILQQDPQEISALSLLAAEAYKQQDYARALSLWQNILDSGNSQADRRMIIQRMKSIKMLQSSTSP</sequence>
<evidence type="ECO:0000256" key="2">
    <source>
        <dbReference type="ARBA" id="ARBA00022803"/>
    </source>
</evidence>
<accession>A0A263HCA1</accession>
<dbReference type="GO" id="GO:0005886">
    <property type="term" value="C:plasma membrane"/>
    <property type="evidence" value="ECO:0007669"/>
    <property type="project" value="TreeGrafter"/>
</dbReference>
<evidence type="ECO:0000313" key="7">
    <source>
        <dbReference type="Proteomes" id="UP000215738"/>
    </source>
</evidence>
<dbReference type="InParanoid" id="A0A263HCA1"/>
<evidence type="ECO:0000256" key="3">
    <source>
        <dbReference type="PROSITE-ProRule" id="PRU00339"/>
    </source>
</evidence>
<dbReference type="RefSeq" id="WP_094946161.1">
    <property type="nucleotide sequence ID" value="NZ_NLFK01000004.1"/>
</dbReference>
<dbReference type="Gene3D" id="1.25.40.10">
    <property type="entry name" value="Tetratricopeptide repeat domain"/>
    <property type="match status" value="1"/>
</dbReference>
<dbReference type="Pfam" id="PF23914">
    <property type="entry name" value="TPR_CcmH_CycH"/>
    <property type="match status" value="1"/>
</dbReference>
<dbReference type="InterPro" id="IPR019734">
    <property type="entry name" value="TPR_rpt"/>
</dbReference>
<evidence type="ECO:0000313" key="5">
    <source>
        <dbReference type="EMBL" id="OZN25074.1"/>
    </source>
</evidence>
<evidence type="ECO:0000313" key="8">
    <source>
        <dbReference type="Proteomes" id="UP000254507"/>
    </source>
</evidence>
<evidence type="ECO:0000259" key="4">
    <source>
        <dbReference type="Pfam" id="PF23914"/>
    </source>
</evidence>
<proteinExistence type="predicted"/>
<feature type="domain" description="Cytochrome c-type biogenesis protein H TPR" evidence="4">
    <location>
        <begin position="143"/>
        <end position="254"/>
    </location>
</feature>
<dbReference type="InterPro" id="IPR056413">
    <property type="entry name" value="TPR_CcmH_CycH"/>
</dbReference>
<gene>
    <name evidence="6" type="primary">nrfG</name>
    <name evidence="5" type="ORF">CFY87_05005</name>
    <name evidence="6" type="ORF">NCTC10851_02357</name>
</gene>
<dbReference type="PROSITE" id="PS50005">
    <property type="entry name" value="TPR"/>
    <property type="match status" value="1"/>
</dbReference>
<keyword evidence="2 3" id="KW-0802">TPR repeat</keyword>
<protein>
    <submittedName>
        <fullName evidence="6">TPR repeat-containing protein</fullName>
    </submittedName>
</protein>
<dbReference type="SMART" id="SM00028">
    <property type="entry name" value="TPR"/>
    <property type="match status" value="2"/>
</dbReference>
<reference evidence="6 8" key="2">
    <citation type="submission" date="2018-06" db="EMBL/GenBank/DDBJ databases">
        <authorList>
            <consortium name="Pathogen Informatics"/>
            <person name="Doyle S."/>
        </authorList>
    </citation>
    <scope>NUCLEOTIDE SEQUENCE [LARGE SCALE GENOMIC DNA]</scope>
    <source>
        <strain evidence="6 8">NCTC10851</strain>
    </source>
</reference>
<dbReference type="OrthoDB" id="9776053at2"/>
<dbReference type="PANTHER" id="PTHR47870">
    <property type="entry name" value="CYTOCHROME C-TYPE BIOGENESIS PROTEIN CCMH"/>
    <property type="match status" value="1"/>
</dbReference>
<feature type="repeat" description="TPR" evidence="3">
    <location>
        <begin position="154"/>
        <end position="187"/>
    </location>
</feature>
<dbReference type="SUPFAM" id="SSF48452">
    <property type="entry name" value="TPR-like"/>
    <property type="match status" value="1"/>
</dbReference>
<dbReference type="PANTHER" id="PTHR47870:SF2">
    <property type="entry name" value="FORMATE-DEPENDENT NITRITE REDUCTASE COMPLEX SUBUNIT NRFF"/>
    <property type="match status" value="1"/>
</dbReference>
<keyword evidence="1" id="KW-0677">Repeat</keyword>
<dbReference type="EMBL" id="NLFK01000004">
    <property type="protein sequence ID" value="OZN25074.1"/>
    <property type="molecule type" value="Genomic_DNA"/>
</dbReference>
<reference evidence="5 7" key="1">
    <citation type="submission" date="2017-07" db="EMBL/GenBank/DDBJ databases">
        <title>Virulence factors identified in Actinobacillus seminis.</title>
        <authorList>
            <person name="Negrete-Abascal E."/>
            <person name="Vaca-Pacheco S."/>
            <person name="Montes-Garcia F."/>
            <person name="Leyto-Gil A.M."/>
            <person name="Fragoso-Garcia E."/>
            <person name="Carvente-Garcia R."/>
            <person name="Perez-Agueros S."/>
            <person name="Castelan-Sanchez H.G."/>
            <person name="Garcia-Molina A."/>
            <person name="Villamar T.E."/>
            <person name="Vazquez-Cruz C."/>
        </authorList>
    </citation>
    <scope>NUCLEOTIDE SEQUENCE [LARGE SCALE GENOMIC DNA]</scope>
    <source>
        <strain evidence="5 7">ATCC 15768</strain>
    </source>
</reference>
<name>A0A263HCA1_9PAST</name>
<organism evidence="6 8">
    <name type="scientific">Actinobacillus seminis</name>
    <dbReference type="NCBI Taxonomy" id="722"/>
    <lineage>
        <taxon>Bacteria</taxon>
        <taxon>Pseudomonadati</taxon>
        <taxon>Pseudomonadota</taxon>
        <taxon>Gammaproteobacteria</taxon>
        <taxon>Pasteurellales</taxon>
        <taxon>Pasteurellaceae</taxon>
        <taxon>Actinobacillus</taxon>
    </lineage>
</organism>
<evidence type="ECO:0000313" key="6">
    <source>
        <dbReference type="EMBL" id="SUU38919.1"/>
    </source>
</evidence>
<dbReference type="Proteomes" id="UP000254507">
    <property type="component" value="Unassembled WGS sequence"/>
</dbReference>
<dbReference type="InterPro" id="IPR051263">
    <property type="entry name" value="C-type_cytochrome_biogenesis"/>
</dbReference>
<dbReference type="InterPro" id="IPR011990">
    <property type="entry name" value="TPR-like_helical_dom_sf"/>
</dbReference>
<evidence type="ECO:0000256" key="1">
    <source>
        <dbReference type="ARBA" id="ARBA00022737"/>
    </source>
</evidence>
<keyword evidence="7" id="KW-1185">Reference proteome</keyword>